<comment type="caution">
    <text evidence="3">The sequence shown here is derived from an EMBL/GenBank/DDBJ whole genome shotgun (WGS) entry which is preliminary data.</text>
</comment>
<evidence type="ECO:0000256" key="2">
    <source>
        <dbReference type="SAM" id="SignalP"/>
    </source>
</evidence>
<evidence type="ECO:0000313" key="3">
    <source>
        <dbReference type="EMBL" id="CAE7653746.1"/>
    </source>
</evidence>
<gene>
    <name evidence="3" type="ORF">SPIL2461_LOCUS17514</name>
</gene>
<evidence type="ECO:0000256" key="1">
    <source>
        <dbReference type="SAM" id="Phobius"/>
    </source>
</evidence>
<dbReference type="OrthoDB" id="417708at2759"/>
<feature type="transmembrane region" description="Helical" evidence="1">
    <location>
        <begin position="37"/>
        <end position="59"/>
    </location>
</feature>
<feature type="chain" id="PRO_5032267501" description="TIR domain-containing protein" evidence="2">
    <location>
        <begin position="28"/>
        <end position="125"/>
    </location>
</feature>
<dbReference type="AlphaFoldDB" id="A0A812VQJ4"/>
<feature type="signal peptide" evidence="2">
    <location>
        <begin position="1"/>
        <end position="27"/>
    </location>
</feature>
<evidence type="ECO:0000313" key="4">
    <source>
        <dbReference type="Proteomes" id="UP000649617"/>
    </source>
</evidence>
<dbReference type="Proteomes" id="UP000649617">
    <property type="component" value="Unassembled WGS sequence"/>
</dbReference>
<organism evidence="3 4">
    <name type="scientific">Symbiodinium pilosum</name>
    <name type="common">Dinoflagellate</name>
    <dbReference type="NCBI Taxonomy" id="2952"/>
    <lineage>
        <taxon>Eukaryota</taxon>
        <taxon>Sar</taxon>
        <taxon>Alveolata</taxon>
        <taxon>Dinophyceae</taxon>
        <taxon>Suessiales</taxon>
        <taxon>Symbiodiniaceae</taxon>
        <taxon>Symbiodinium</taxon>
    </lineage>
</organism>
<name>A0A812VQJ4_SYMPI</name>
<evidence type="ECO:0008006" key="5">
    <source>
        <dbReference type="Google" id="ProtNLM"/>
    </source>
</evidence>
<keyword evidence="1" id="KW-0812">Transmembrane</keyword>
<proteinExistence type="predicted"/>
<feature type="non-terminal residue" evidence="3">
    <location>
        <position position="1"/>
    </location>
</feature>
<keyword evidence="4" id="KW-1185">Reference proteome</keyword>
<sequence>MATKASVVAFALSAVLLLYFESPGSLAGNPLLPRAAVDFPMVVFFMFFFFGHRLTLGVWSPSLWLDKLCICQSDEDGKAEAISALPEFVRRSSRMLILWDETYFERLWCNLEIAIFVKSHNSEAL</sequence>
<accession>A0A812VQJ4</accession>
<feature type="non-terminal residue" evidence="3">
    <location>
        <position position="125"/>
    </location>
</feature>
<keyword evidence="2" id="KW-0732">Signal</keyword>
<keyword evidence="1" id="KW-1133">Transmembrane helix</keyword>
<reference evidence="3" key="1">
    <citation type="submission" date="2021-02" db="EMBL/GenBank/DDBJ databases">
        <authorList>
            <person name="Dougan E. K."/>
            <person name="Rhodes N."/>
            <person name="Thang M."/>
            <person name="Chan C."/>
        </authorList>
    </citation>
    <scope>NUCLEOTIDE SEQUENCE</scope>
</reference>
<protein>
    <recommendedName>
        <fullName evidence="5">TIR domain-containing protein</fullName>
    </recommendedName>
</protein>
<keyword evidence="1" id="KW-0472">Membrane</keyword>
<dbReference type="EMBL" id="CAJNIZ010043208">
    <property type="protein sequence ID" value="CAE7653746.1"/>
    <property type="molecule type" value="Genomic_DNA"/>
</dbReference>